<proteinExistence type="predicted"/>
<comment type="caution">
    <text evidence="1">The sequence shown here is derived from an EMBL/GenBank/DDBJ whole genome shotgun (WGS) entry which is preliminary data.</text>
</comment>
<accession>A0A8T1C9H5</accession>
<evidence type="ECO:0000313" key="1">
    <source>
        <dbReference type="EMBL" id="KAG2915267.1"/>
    </source>
</evidence>
<reference evidence="1" key="1">
    <citation type="submission" date="2018-10" db="EMBL/GenBank/DDBJ databases">
        <title>Effector identification in a new, highly contiguous assembly of the strawberry crown rot pathogen Phytophthora cactorum.</title>
        <authorList>
            <person name="Armitage A.D."/>
            <person name="Nellist C.F."/>
            <person name="Bates H."/>
            <person name="Vickerstaff R.J."/>
            <person name="Harrison R.J."/>
        </authorList>
    </citation>
    <scope>NUCLEOTIDE SEQUENCE</scope>
    <source>
        <strain evidence="1">4040</strain>
    </source>
</reference>
<sequence>MTFLQRAMVEQFHESHVEVTLMTDIPLRYLSVVIDLEDAGDLRDGVYNVAQLCRLYSVCVLGAANLSIAALVNAFSQLSGVQVLDAERPRTDQQLIVDHRHYILPFNQEACPTELHGVTQVAIGSSQMALYHHRLPCSRCYSSKYTTGFCKVKQDHLTDARARGCRTFAGNARLFG</sequence>
<dbReference type="Proteomes" id="UP000736787">
    <property type="component" value="Unassembled WGS sequence"/>
</dbReference>
<protein>
    <submittedName>
        <fullName evidence="1">Uncharacterized protein</fullName>
    </submittedName>
</protein>
<gene>
    <name evidence="1" type="ORF">PC117_g18051</name>
</gene>
<name>A0A8T1C9H5_9STRA</name>
<dbReference type="AlphaFoldDB" id="A0A8T1C9H5"/>
<dbReference type="EMBL" id="RCMK01000707">
    <property type="protein sequence ID" value="KAG2915267.1"/>
    <property type="molecule type" value="Genomic_DNA"/>
</dbReference>
<organism evidence="1 2">
    <name type="scientific">Phytophthora cactorum</name>
    <dbReference type="NCBI Taxonomy" id="29920"/>
    <lineage>
        <taxon>Eukaryota</taxon>
        <taxon>Sar</taxon>
        <taxon>Stramenopiles</taxon>
        <taxon>Oomycota</taxon>
        <taxon>Peronosporomycetes</taxon>
        <taxon>Peronosporales</taxon>
        <taxon>Peronosporaceae</taxon>
        <taxon>Phytophthora</taxon>
    </lineage>
</organism>
<evidence type="ECO:0000313" key="2">
    <source>
        <dbReference type="Proteomes" id="UP000736787"/>
    </source>
</evidence>